<dbReference type="EMBL" id="BQNB010010227">
    <property type="protein sequence ID" value="GJS74379.1"/>
    <property type="molecule type" value="Genomic_DNA"/>
</dbReference>
<dbReference type="PANTHER" id="PTHR47150">
    <property type="entry name" value="OS12G0169200 PROTEIN"/>
    <property type="match status" value="1"/>
</dbReference>
<comment type="caution">
    <text evidence="1">The sequence shown here is derived from an EMBL/GenBank/DDBJ whole genome shotgun (WGS) entry which is preliminary data.</text>
</comment>
<gene>
    <name evidence="1" type="ORF">Tco_0707220</name>
</gene>
<dbReference type="PANTHER" id="PTHR47150:SF4">
    <property type="entry name" value="HARBINGER TRANSPOSASE-DERIVED PROTEIN-RELATED"/>
    <property type="match status" value="1"/>
</dbReference>
<keyword evidence="2" id="KW-1185">Reference proteome</keyword>
<evidence type="ECO:0000313" key="1">
    <source>
        <dbReference type="EMBL" id="GJS74379.1"/>
    </source>
</evidence>
<reference evidence="1" key="1">
    <citation type="journal article" date="2022" name="Int. J. Mol. Sci.">
        <title>Draft Genome of Tanacetum Coccineum: Genomic Comparison of Closely Related Tanacetum-Family Plants.</title>
        <authorList>
            <person name="Yamashiro T."/>
            <person name="Shiraishi A."/>
            <person name="Nakayama K."/>
            <person name="Satake H."/>
        </authorList>
    </citation>
    <scope>NUCLEOTIDE SEQUENCE</scope>
</reference>
<sequence length="120" mass="13593">MPSAATAAIISTVAKLMIMALEEYGYKNRRGIRCTYAIHQLTYDTVPDALDEYQQIGEKTFCDALQALYKAIMDLYGDEFLRRLTYTDVEKLYIFHEEKHGFPACLLLGSVRAVGVLDSE</sequence>
<protein>
    <submittedName>
        <fullName evidence="1">Uncharacterized protein</fullName>
    </submittedName>
</protein>
<evidence type="ECO:0000313" key="2">
    <source>
        <dbReference type="Proteomes" id="UP001151760"/>
    </source>
</evidence>
<reference evidence="1" key="2">
    <citation type="submission" date="2022-01" db="EMBL/GenBank/DDBJ databases">
        <authorList>
            <person name="Yamashiro T."/>
            <person name="Shiraishi A."/>
            <person name="Satake H."/>
            <person name="Nakayama K."/>
        </authorList>
    </citation>
    <scope>NUCLEOTIDE SEQUENCE</scope>
</reference>
<accession>A0ABQ4Y9N1</accession>
<dbReference type="Proteomes" id="UP001151760">
    <property type="component" value="Unassembled WGS sequence"/>
</dbReference>
<organism evidence="1 2">
    <name type="scientific">Tanacetum coccineum</name>
    <dbReference type="NCBI Taxonomy" id="301880"/>
    <lineage>
        <taxon>Eukaryota</taxon>
        <taxon>Viridiplantae</taxon>
        <taxon>Streptophyta</taxon>
        <taxon>Embryophyta</taxon>
        <taxon>Tracheophyta</taxon>
        <taxon>Spermatophyta</taxon>
        <taxon>Magnoliopsida</taxon>
        <taxon>eudicotyledons</taxon>
        <taxon>Gunneridae</taxon>
        <taxon>Pentapetalae</taxon>
        <taxon>asterids</taxon>
        <taxon>campanulids</taxon>
        <taxon>Asterales</taxon>
        <taxon>Asteraceae</taxon>
        <taxon>Asteroideae</taxon>
        <taxon>Anthemideae</taxon>
        <taxon>Anthemidinae</taxon>
        <taxon>Tanacetum</taxon>
    </lineage>
</organism>
<proteinExistence type="predicted"/>
<name>A0ABQ4Y9N1_9ASTR</name>